<comment type="caution">
    <text evidence="1">The sequence shown here is derived from an EMBL/GenBank/DDBJ whole genome shotgun (WGS) entry which is preliminary data.</text>
</comment>
<dbReference type="NCBIfam" id="TIGR02563">
    <property type="entry name" value="cas_Csy4"/>
    <property type="match status" value="1"/>
</dbReference>
<proteinExistence type="predicted"/>
<dbReference type="GO" id="GO:0043571">
    <property type="term" value="P:maintenance of CRISPR repeat elements"/>
    <property type="evidence" value="ECO:0007669"/>
    <property type="project" value="InterPro"/>
</dbReference>
<dbReference type="GO" id="GO:0004519">
    <property type="term" value="F:endonuclease activity"/>
    <property type="evidence" value="ECO:0007669"/>
    <property type="project" value="InterPro"/>
</dbReference>
<dbReference type="Proteomes" id="UP000263596">
    <property type="component" value="Unassembled WGS sequence"/>
</dbReference>
<dbReference type="AlphaFoldDB" id="A0A3D2SMN8"/>
<dbReference type="CDD" id="cd09739">
    <property type="entry name" value="Cas6_I-F"/>
    <property type="match status" value="1"/>
</dbReference>
<sequence length="197" mass="22941">MLYYLEITLLEQEEIPLHLIWSKAYTQLHIAFAEQTDEQGKITYGVSFPKYRLIQQKKLGYLGDKIRIFADSVEALEQLNLTHWLARLQDYVHILSARKVPEDKINGYAAYFKVNPKLTIEQRIVHQAERRGISIEEAQEHFKALDLTETFEPYINMKSHTNDMNFRLIIGKKCIDEANIGKFGSYGLSRTSTVPEF</sequence>
<name>A0A3D2SMN8_9GAMM</name>
<dbReference type="Pfam" id="PF09618">
    <property type="entry name" value="Cas_Csy4"/>
    <property type="match status" value="1"/>
</dbReference>
<evidence type="ECO:0000313" key="1">
    <source>
        <dbReference type="EMBL" id="HCK30676.1"/>
    </source>
</evidence>
<dbReference type="InterPro" id="IPR013396">
    <property type="entry name" value="CRISPR-assoc_prot_Csy4"/>
</dbReference>
<accession>A0A3D2SMN8</accession>
<reference evidence="1 2" key="1">
    <citation type="journal article" date="2018" name="Nat. Biotechnol.">
        <title>A standardized bacterial taxonomy based on genome phylogeny substantially revises the tree of life.</title>
        <authorList>
            <person name="Parks D.H."/>
            <person name="Chuvochina M."/>
            <person name="Waite D.W."/>
            <person name="Rinke C."/>
            <person name="Skarshewski A."/>
            <person name="Chaumeil P.A."/>
            <person name="Hugenholtz P."/>
        </authorList>
    </citation>
    <scope>NUCLEOTIDE SEQUENCE [LARGE SCALE GENOMIC DNA]</scope>
    <source>
        <strain evidence="1">UBA9669</strain>
    </source>
</reference>
<evidence type="ECO:0000313" key="2">
    <source>
        <dbReference type="Proteomes" id="UP000263596"/>
    </source>
</evidence>
<dbReference type="EMBL" id="DPVE01000194">
    <property type="protein sequence ID" value="HCK30676.1"/>
    <property type="molecule type" value="Genomic_DNA"/>
</dbReference>
<dbReference type="RefSeq" id="WP_049175162.1">
    <property type="nucleotide sequence ID" value="NZ_BKFK01000002.1"/>
</dbReference>
<organism evidence="1 2">
    <name type="scientific">Acinetobacter ursingii</name>
    <dbReference type="NCBI Taxonomy" id="108980"/>
    <lineage>
        <taxon>Bacteria</taxon>
        <taxon>Pseudomonadati</taxon>
        <taxon>Pseudomonadota</taxon>
        <taxon>Gammaproteobacteria</taxon>
        <taxon>Moraxellales</taxon>
        <taxon>Moraxellaceae</taxon>
        <taxon>Acinetobacter</taxon>
    </lineage>
</organism>
<gene>
    <name evidence="1" type="primary">cas6f</name>
    <name evidence="1" type="ORF">DHW29_11135</name>
</gene>
<dbReference type="InterPro" id="IPR042564">
    <property type="entry name" value="CRISPR-Cas6/Csy4_sf"/>
</dbReference>
<protein>
    <submittedName>
        <fullName evidence="1">Type I-F CRISPR-associated endoribonuclease Cas6/Csy4</fullName>
    </submittedName>
</protein>
<dbReference type="Gene3D" id="3.30.70.2540">
    <property type="entry name" value="CRISPR-associated endoribonuclease Cas6/Csy4"/>
    <property type="match status" value="1"/>
</dbReference>